<dbReference type="SUPFAM" id="SSF53335">
    <property type="entry name" value="S-adenosyl-L-methionine-dependent methyltransferases"/>
    <property type="match status" value="1"/>
</dbReference>
<dbReference type="AlphaFoldDB" id="A0A8J7YJD5"/>
<accession>A0A8J7YJD5</accession>
<keyword evidence="2" id="KW-0489">Methyltransferase</keyword>
<sequence>MNGLFDGSVDFGVYHHTDRNGSENTRRRVYALFERAFALLDGINHHPHRVLDCGGGLGFLSAVVCRRYPDAQIACIDGYSHESLSGSTARKAAGNMEILGCGGRVSVVRGDVTSMPFVPGRFDTVVTSLVYHNMPDEAAKGLDEIRRVTAKNSIVLFGDLFFRGSQLRRMLTERFGILAEYRNSGKYLSDYSLFVLKSG</sequence>
<evidence type="ECO:0000313" key="3">
    <source>
        <dbReference type="EMBL" id="MBX8644029.1"/>
    </source>
</evidence>
<dbReference type="CDD" id="cd02440">
    <property type="entry name" value="AdoMet_MTases"/>
    <property type="match status" value="1"/>
</dbReference>
<gene>
    <name evidence="2" type="ORF">J9259_03400</name>
    <name evidence="3" type="ORF">KIY12_04815</name>
</gene>
<dbReference type="InterPro" id="IPR029063">
    <property type="entry name" value="SAM-dependent_MTases_sf"/>
</dbReference>
<dbReference type="EMBL" id="JAGVSJ010000005">
    <property type="protein sequence ID" value="MBX8631554.1"/>
    <property type="molecule type" value="Genomic_DNA"/>
</dbReference>
<dbReference type="EMBL" id="JAHEAC010000034">
    <property type="protein sequence ID" value="MBX8644029.1"/>
    <property type="molecule type" value="Genomic_DNA"/>
</dbReference>
<evidence type="ECO:0000259" key="1">
    <source>
        <dbReference type="Pfam" id="PF13649"/>
    </source>
</evidence>
<dbReference type="Pfam" id="PF13649">
    <property type="entry name" value="Methyltransf_25"/>
    <property type="match status" value="1"/>
</dbReference>
<evidence type="ECO:0000313" key="2">
    <source>
        <dbReference type="EMBL" id="MBX8631554.1"/>
    </source>
</evidence>
<organism evidence="2 4">
    <name type="scientific">Candidatus Sysuiplasma superficiale</name>
    <dbReference type="NCBI Taxonomy" id="2823368"/>
    <lineage>
        <taxon>Archaea</taxon>
        <taxon>Methanobacteriati</taxon>
        <taxon>Thermoplasmatota</taxon>
        <taxon>Thermoplasmata</taxon>
        <taxon>Candidatus Sysuiplasmatales</taxon>
        <taxon>Candidatus Sysuiplasmataceae</taxon>
        <taxon>Candidatus Sysuiplasma</taxon>
    </lineage>
</organism>
<dbReference type="PANTHER" id="PTHR43591">
    <property type="entry name" value="METHYLTRANSFERASE"/>
    <property type="match status" value="1"/>
</dbReference>
<evidence type="ECO:0000313" key="4">
    <source>
        <dbReference type="Proteomes" id="UP000716004"/>
    </source>
</evidence>
<dbReference type="GO" id="GO:0032259">
    <property type="term" value="P:methylation"/>
    <property type="evidence" value="ECO:0007669"/>
    <property type="project" value="UniProtKB-KW"/>
</dbReference>
<dbReference type="Proteomes" id="UP000716004">
    <property type="component" value="Unassembled WGS sequence"/>
</dbReference>
<comment type="caution">
    <text evidence="2">The sequence shown here is derived from an EMBL/GenBank/DDBJ whole genome shotgun (WGS) entry which is preliminary data.</text>
</comment>
<dbReference type="Gene3D" id="3.40.50.150">
    <property type="entry name" value="Vaccinia Virus protein VP39"/>
    <property type="match status" value="1"/>
</dbReference>
<feature type="domain" description="Methyltransferase" evidence="1">
    <location>
        <begin position="50"/>
        <end position="151"/>
    </location>
</feature>
<name>A0A8J7YJD5_9ARCH</name>
<dbReference type="InterPro" id="IPR041698">
    <property type="entry name" value="Methyltransf_25"/>
</dbReference>
<proteinExistence type="predicted"/>
<keyword evidence="2" id="KW-0808">Transferase</keyword>
<reference evidence="2" key="1">
    <citation type="submission" date="2021-04" db="EMBL/GenBank/DDBJ databases">
        <title>Genomic insights into ecological role and evolution of a novel Thermoplasmata order Candidatus Sysuiplasmatales.</title>
        <authorList>
            <person name="Yuan Y."/>
        </authorList>
    </citation>
    <scope>NUCLEOTIDE SEQUENCE</scope>
    <source>
        <strain evidence="3">TUT19-bin139</strain>
        <strain evidence="2">YP2-bin.285</strain>
    </source>
</reference>
<protein>
    <submittedName>
        <fullName evidence="2">Class I SAM-dependent methyltransferase</fullName>
    </submittedName>
</protein>
<dbReference type="Proteomes" id="UP000750197">
    <property type="component" value="Unassembled WGS sequence"/>
</dbReference>
<dbReference type="GO" id="GO:0008168">
    <property type="term" value="F:methyltransferase activity"/>
    <property type="evidence" value="ECO:0007669"/>
    <property type="project" value="UniProtKB-KW"/>
</dbReference>